<comment type="caution">
    <text evidence="1">The sequence shown here is derived from an EMBL/GenBank/DDBJ whole genome shotgun (WGS) entry which is preliminary data.</text>
</comment>
<dbReference type="Proteomes" id="UP000826195">
    <property type="component" value="Unassembled WGS sequence"/>
</dbReference>
<protein>
    <submittedName>
        <fullName evidence="1">Uncharacterized protein</fullName>
    </submittedName>
</protein>
<reference evidence="1 2" key="1">
    <citation type="journal article" date="2021" name="J. Hered.">
        <title>A chromosome-level genome assembly of the parasitoid wasp, Cotesia glomerata (Hymenoptera: Braconidae).</title>
        <authorList>
            <person name="Pinto B.J."/>
            <person name="Weis J.J."/>
            <person name="Gamble T."/>
            <person name="Ode P.J."/>
            <person name="Paul R."/>
            <person name="Zaspel J.M."/>
        </authorList>
    </citation>
    <scope>NUCLEOTIDE SEQUENCE [LARGE SCALE GENOMIC DNA]</scope>
    <source>
        <strain evidence="1">CgM1</strain>
    </source>
</reference>
<dbReference type="AlphaFoldDB" id="A0AAV7ICF6"/>
<keyword evidence="2" id="KW-1185">Reference proteome</keyword>
<dbReference type="EMBL" id="JAHXZJ010001864">
    <property type="protein sequence ID" value="KAH0549985.1"/>
    <property type="molecule type" value="Genomic_DNA"/>
</dbReference>
<name>A0AAV7ICF6_COTGL</name>
<sequence length="127" mass="14235">MLDFSCCPTTTTTTGDCLEWRSTECPLPSYSKRSLRALGDWRAEWGFSSPTKGTGPLLISRLNVTQYVSLYSAFSRWSFLILTVRLAHTPSSTQLPPIKLNDRLKWGIGLRRCQDALTGSNFNVSDL</sequence>
<organism evidence="1 2">
    <name type="scientific">Cotesia glomerata</name>
    <name type="common">Lepidopteran parasitic wasp</name>
    <name type="synonym">Apanteles glomeratus</name>
    <dbReference type="NCBI Taxonomy" id="32391"/>
    <lineage>
        <taxon>Eukaryota</taxon>
        <taxon>Metazoa</taxon>
        <taxon>Ecdysozoa</taxon>
        <taxon>Arthropoda</taxon>
        <taxon>Hexapoda</taxon>
        <taxon>Insecta</taxon>
        <taxon>Pterygota</taxon>
        <taxon>Neoptera</taxon>
        <taxon>Endopterygota</taxon>
        <taxon>Hymenoptera</taxon>
        <taxon>Apocrita</taxon>
        <taxon>Ichneumonoidea</taxon>
        <taxon>Braconidae</taxon>
        <taxon>Microgastrinae</taxon>
        <taxon>Cotesia</taxon>
    </lineage>
</organism>
<evidence type="ECO:0000313" key="2">
    <source>
        <dbReference type="Proteomes" id="UP000826195"/>
    </source>
</evidence>
<proteinExistence type="predicted"/>
<accession>A0AAV7ICF6</accession>
<gene>
    <name evidence="1" type="ORF">KQX54_016749</name>
</gene>
<evidence type="ECO:0000313" key="1">
    <source>
        <dbReference type="EMBL" id="KAH0549985.1"/>
    </source>
</evidence>